<dbReference type="EMBL" id="JBHSDV010000001">
    <property type="protein sequence ID" value="MFC4387702.1"/>
    <property type="molecule type" value="Genomic_DNA"/>
</dbReference>
<comment type="similarity">
    <text evidence="1 7">Belongs to the peptidase S11 family.</text>
</comment>
<dbReference type="InterPro" id="IPR018044">
    <property type="entry name" value="Peptidase_S11"/>
</dbReference>
<proteinExistence type="inferred from homology"/>
<evidence type="ECO:0000256" key="4">
    <source>
        <dbReference type="ARBA" id="ARBA00022960"/>
    </source>
</evidence>
<keyword evidence="5" id="KW-0573">Peptidoglycan synthesis</keyword>
<organism evidence="9 10">
    <name type="scientific">Gracilibacillus marinus</name>
    <dbReference type="NCBI Taxonomy" id="630535"/>
    <lineage>
        <taxon>Bacteria</taxon>
        <taxon>Bacillati</taxon>
        <taxon>Bacillota</taxon>
        <taxon>Bacilli</taxon>
        <taxon>Bacillales</taxon>
        <taxon>Bacillaceae</taxon>
        <taxon>Gracilibacillus</taxon>
    </lineage>
</organism>
<dbReference type="InterPro" id="IPR001967">
    <property type="entry name" value="Peptidase_S11_N"/>
</dbReference>
<sequence>MRFFIMSILVCFFMANITILEAESVYVSGESAILMDQETGRVLYEKNADNKTLIASITKIMTAIVAIESSETDNEVTITKNAVGTEGSSIYLKEGEKFTVKELLYGLMLRSGNDAAVAISEEVGGSTEGFVHLMNEKAMWIGMNNTHFDNPHGLDSETHYSTAYDMALLTKYAMENNLYQTISGTTSFKANSREYSWKNKNKLLTAFYEYCTGGKTGYTKAAGRTLVTTAEKNGQTLIAVTLNAPNDWQDHIRMFEWGFEHFNKEQIQSSGLFTYYDKEKNEQREGQIVTSEYYPLRDTEKDKIMSKTLLPIDSDGIGKKLFYLDEEIIAESIIYPVEEKEEKKSFINHVTRLFLDIIGGSYD</sequence>
<evidence type="ECO:0000256" key="2">
    <source>
        <dbReference type="ARBA" id="ARBA00022729"/>
    </source>
</evidence>
<evidence type="ECO:0000256" key="1">
    <source>
        <dbReference type="ARBA" id="ARBA00007164"/>
    </source>
</evidence>
<dbReference type="Gene3D" id="3.40.710.10">
    <property type="entry name" value="DD-peptidase/beta-lactamase superfamily"/>
    <property type="match status" value="1"/>
</dbReference>
<feature type="domain" description="Peptidase S11 D-alanyl-D-alanine carboxypeptidase A N-terminal" evidence="8">
    <location>
        <begin position="26"/>
        <end position="245"/>
    </location>
</feature>
<dbReference type="PANTHER" id="PTHR21581:SF33">
    <property type="entry name" value="D-ALANYL-D-ALANINE CARBOXYPEPTIDASE DACB"/>
    <property type="match status" value="1"/>
</dbReference>
<accession>A0ABV8VUU4</accession>
<evidence type="ECO:0000256" key="5">
    <source>
        <dbReference type="ARBA" id="ARBA00022984"/>
    </source>
</evidence>
<evidence type="ECO:0000313" key="9">
    <source>
        <dbReference type="EMBL" id="MFC4387702.1"/>
    </source>
</evidence>
<protein>
    <submittedName>
        <fullName evidence="9">D-alanyl-D-alanine carboxypeptidase family protein</fullName>
        <ecNumber evidence="9">3.4.-.-</ecNumber>
    </submittedName>
</protein>
<evidence type="ECO:0000256" key="3">
    <source>
        <dbReference type="ARBA" id="ARBA00022801"/>
    </source>
</evidence>
<dbReference type="PANTHER" id="PTHR21581">
    <property type="entry name" value="D-ALANYL-D-ALANINE CARBOXYPEPTIDASE"/>
    <property type="match status" value="1"/>
</dbReference>
<evidence type="ECO:0000256" key="6">
    <source>
        <dbReference type="ARBA" id="ARBA00023316"/>
    </source>
</evidence>
<reference evidence="10" key="1">
    <citation type="journal article" date="2019" name="Int. J. Syst. Evol. Microbiol.">
        <title>The Global Catalogue of Microorganisms (GCM) 10K type strain sequencing project: providing services to taxonomists for standard genome sequencing and annotation.</title>
        <authorList>
            <consortium name="The Broad Institute Genomics Platform"/>
            <consortium name="The Broad Institute Genome Sequencing Center for Infectious Disease"/>
            <person name="Wu L."/>
            <person name="Ma J."/>
        </authorList>
    </citation>
    <scope>NUCLEOTIDE SEQUENCE [LARGE SCALE GENOMIC DNA]</scope>
    <source>
        <strain evidence="10">KACC 14058</strain>
    </source>
</reference>
<dbReference type="GO" id="GO:0004180">
    <property type="term" value="F:carboxypeptidase activity"/>
    <property type="evidence" value="ECO:0007669"/>
    <property type="project" value="UniProtKB-KW"/>
</dbReference>
<keyword evidence="3 9" id="KW-0378">Hydrolase</keyword>
<dbReference type="PRINTS" id="PR00725">
    <property type="entry name" value="DADACBPTASE1"/>
</dbReference>
<keyword evidence="9" id="KW-0121">Carboxypeptidase</keyword>
<dbReference type="SUPFAM" id="SSF56601">
    <property type="entry name" value="beta-lactamase/transpeptidase-like"/>
    <property type="match status" value="1"/>
</dbReference>
<dbReference type="InterPro" id="IPR012338">
    <property type="entry name" value="Beta-lactam/transpept-like"/>
</dbReference>
<gene>
    <name evidence="9" type="ORF">ACFOZ1_07725</name>
</gene>
<evidence type="ECO:0000313" key="10">
    <source>
        <dbReference type="Proteomes" id="UP001595880"/>
    </source>
</evidence>
<evidence type="ECO:0000259" key="8">
    <source>
        <dbReference type="Pfam" id="PF00768"/>
    </source>
</evidence>
<dbReference type="Proteomes" id="UP001595880">
    <property type="component" value="Unassembled WGS sequence"/>
</dbReference>
<comment type="caution">
    <text evidence="9">The sequence shown here is derived from an EMBL/GenBank/DDBJ whole genome shotgun (WGS) entry which is preliminary data.</text>
</comment>
<dbReference type="Pfam" id="PF00768">
    <property type="entry name" value="Peptidase_S11"/>
    <property type="match status" value="1"/>
</dbReference>
<keyword evidence="2" id="KW-0732">Signal</keyword>
<evidence type="ECO:0000256" key="7">
    <source>
        <dbReference type="RuleBase" id="RU004016"/>
    </source>
</evidence>
<keyword evidence="4" id="KW-0133">Cell shape</keyword>
<name>A0ABV8VUU4_9BACI</name>
<keyword evidence="9" id="KW-0645">Protease</keyword>
<keyword evidence="10" id="KW-1185">Reference proteome</keyword>
<dbReference type="EC" id="3.4.-.-" evidence="9"/>
<keyword evidence="6" id="KW-0961">Cell wall biogenesis/degradation</keyword>
<dbReference type="RefSeq" id="WP_390197933.1">
    <property type="nucleotide sequence ID" value="NZ_JBHSDV010000001.1"/>
</dbReference>